<dbReference type="Gene3D" id="2.60.40.640">
    <property type="match status" value="2"/>
</dbReference>
<feature type="domain" description="Arrestin C-terminal-like" evidence="1">
    <location>
        <begin position="165"/>
        <end position="295"/>
    </location>
</feature>
<dbReference type="GO" id="GO:0030674">
    <property type="term" value="F:protein-macromolecule adaptor activity"/>
    <property type="evidence" value="ECO:0007669"/>
    <property type="project" value="TreeGrafter"/>
</dbReference>
<dbReference type="GO" id="GO:0005886">
    <property type="term" value="C:plasma membrane"/>
    <property type="evidence" value="ECO:0007669"/>
    <property type="project" value="TreeGrafter"/>
</dbReference>
<dbReference type="GO" id="GO:0005829">
    <property type="term" value="C:cytosol"/>
    <property type="evidence" value="ECO:0007669"/>
    <property type="project" value="TreeGrafter"/>
</dbReference>
<dbReference type="Proteomes" id="UP000242414">
    <property type="component" value="Unassembled WGS sequence"/>
</dbReference>
<proteinExistence type="predicted"/>
<sequence>MLSFQAEFRIILDTKHIILHGTADESAGVCLRGVVFLKCQEPIKVKTVTLSFQGVAQVHWTEAQESRVQQYKDERILFEKKWVFLKPQRKAYTFDRGEYRWEFELALPGHLPESIEHELGQVNYTFKACCERPVFSSNFWDKQIVQVSRLLYYAHDSSIIISSVWSDKVIYDISIPKKTYTTNTMIPVTFHLEPLAEDLSIHMVACKLKEYVTYCVPGHKKSLAKTVHIRRDEHTKGRWRLTELVHVPINAHVDTQGELIQVKHKLKFVVSLKNSDGHMSELRASIPVVVTSVSADENELPTYNESCKSTIIDAELPPYDYQLPTYESIIA</sequence>
<evidence type="ECO:0000313" key="2">
    <source>
        <dbReference type="EMBL" id="ORE01787.1"/>
    </source>
</evidence>
<dbReference type="Pfam" id="PF00339">
    <property type="entry name" value="Arrestin_N"/>
    <property type="match status" value="1"/>
</dbReference>
<dbReference type="InterPro" id="IPR050357">
    <property type="entry name" value="Arrestin_domain-protein"/>
</dbReference>
<reference evidence="2" key="1">
    <citation type="journal article" date="2016" name="Proc. Natl. Acad. Sci. U.S.A.">
        <title>Lipid metabolic changes in an early divergent fungus govern the establishment of a mutualistic symbiosis with endobacteria.</title>
        <authorList>
            <person name="Lastovetsky O.A."/>
            <person name="Gaspar M.L."/>
            <person name="Mondo S.J."/>
            <person name="LaButti K.M."/>
            <person name="Sandor L."/>
            <person name="Grigoriev I.V."/>
            <person name="Henry S.A."/>
            <person name="Pawlowska T.E."/>
        </authorList>
    </citation>
    <scope>NUCLEOTIDE SEQUENCE [LARGE SCALE GENOMIC DNA]</scope>
    <source>
        <strain evidence="2">ATCC 52814</strain>
    </source>
</reference>
<organism evidence="2">
    <name type="scientific">Rhizopus microsporus var. microsporus</name>
    <dbReference type="NCBI Taxonomy" id="86635"/>
    <lineage>
        <taxon>Eukaryota</taxon>
        <taxon>Fungi</taxon>
        <taxon>Fungi incertae sedis</taxon>
        <taxon>Mucoromycota</taxon>
        <taxon>Mucoromycotina</taxon>
        <taxon>Mucoromycetes</taxon>
        <taxon>Mucorales</taxon>
        <taxon>Mucorineae</taxon>
        <taxon>Rhizopodaceae</taxon>
        <taxon>Rhizopus</taxon>
    </lineage>
</organism>
<dbReference type="EMBL" id="KV922098">
    <property type="protein sequence ID" value="ORE01787.1"/>
    <property type="molecule type" value="Genomic_DNA"/>
</dbReference>
<dbReference type="PANTHER" id="PTHR11188:SF17">
    <property type="entry name" value="FI21816P1"/>
    <property type="match status" value="1"/>
</dbReference>
<gene>
    <name evidence="2" type="ORF">BCV72DRAFT_65825</name>
</gene>
<dbReference type="VEuPathDB" id="FungiDB:BCV72DRAFT_65825"/>
<dbReference type="SMART" id="SM01017">
    <property type="entry name" value="Arrestin_C"/>
    <property type="match status" value="1"/>
</dbReference>
<dbReference type="OrthoDB" id="2333384at2759"/>
<dbReference type="Pfam" id="PF02752">
    <property type="entry name" value="Arrestin_C"/>
    <property type="match status" value="1"/>
</dbReference>
<dbReference type="InterPro" id="IPR014756">
    <property type="entry name" value="Ig_E-set"/>
</dbReference>
<evidence type="ECO:0000259" key="1">
    <source>
        <dbReference type="SMART" id="SM01017"/>
    </source>
</evidence>
<dbReference type="PANTHER" id="PTHR11188">
    <property type="entry name" value="ARRESTIN DOMAIN CONTAINING PROTEIN"/>
    <property type="match status" value="1"/>
</dbReference>
<protein>
    <recommendedName>
        <fullName evidence="1">Arrestin C-terminal-like domain-containing protein</fullName>
    </recommendedName>
</protein>
<dbReference type="InterPro" id="IPR014752">
    <property type="entry name" value="Arrestin-like_C"/>
</dbReference>
<name>A0A1X0QPX6_RHIZD</name>
<dbReference type="GO" id="GO:0031625">
    <property type="term" value="F:ubiquitin protein ligase binding"/>
    <property type="evidence" value="ECO:0007669"/>
    <property type="project" value="TreeGrafter"/>
</dbReference>
<dbReference type="AlphaFoldDB" id="A0A1X0QPX6"/>
<accession>A0A1X0QPX6</accession>
<dbReference type="GO" id="GO:0070086">
    <property type="term" value="P:ubiquitin-dependent endocytosis"/>
    <property type="evidence" value="ECO:0007669"/>
    <property type="project" value="TreeGrafter"/>
</dbReference>
<dbReference type="SUPFAM" id="SSF81296">
    <property type="entry name" value="E set domains"/>
    <property type="match status" value="2"/>
</dbReference>
<dbReference type="InterPro" id="IPR011021">
    <property type="entry name" value="Arrestin-like_N"/>
</dbReference>
<dbReference type="InterPro" id="IPR011022">
    <property type="entry name" value="Arrestin_C-like"/>
</dbReference>